<dbReference type="Gene3D" id="3.40.50.10110">
    <property type="entry name" value="DNA polymerase III subunit chi"/>
    <property type="match status" value="1"/>
</dbReference>
<reference evidence="1" key="1">
    <citation type="submission" date="2024-06" db="EMBL/GenBank/DDBJ databases">
        <title>Methylostella associata gen. nov., sp. nov., a novel Ancalomicrobiaceae-affiliated facultatively methylotrophic bacteria that feed on methanotrophs of the genus Methylococcus.</title>
        <authorList>
            <person name="Saltykova V."/>
            <person name="Danilova O.V."/>
            <person name="Oshkin I.Y."/>
            <person name="Belova S.E."/>
            <person name="Pimenov N.V."/>
            <person name="Dedysh S.N."/>
        </authorList>
    </citation>
    <scope>NUCLEOTIDE SEQUENCE</scope>
    <source>
        <strain evidence="1">S20</strain>
    </source>
</reference>
<dbReference type="AlphaFoldDB" id="A0AAU7XEX1"/>
<proteinExistence type="predicted"/>
<sequence>MTEILFYHLQNQPLERVLPSLLEKCIERGWRVVVETGSPERRDALDAELWTYKEDSFLPHGTRRDGDPEEQPIFLTDGPDNPNGATVRFLVDRARPADVAAYARVVLVFDGNDPDALGDARAHWKALKDAGHALTYWQQDDRGRWIKKA</sequence>
<dbReference type="EC" id="2.7.7.7" evidence="1"/>
<keyword evidence="1" id="KW-0808">Transferase</keyword>
<protein>
    <submittedName>
        <fullName evidence="1">DNA polymerase III subunit chi</fullName>
        <ecNumber evidence="1">2.7.7.7</ecNumber>
    </submittedName>
</protein>
<keyword evidence="1" id="KW-0548">Nucleotidyltransferase</keyword>
<accession>A0AAU7XEX1</accession>
<dbReference type="Pfam" id="PF04364">
    <property type="entry name" value="DNA_pol3_chi"/>
    <property type="match status" value="1"/>
</dbReference>
<dbReference type="PANTHER" id="PTHR38767">
    <property type="entry name" value="DNA POLYMERASE III SUBUNIT CHI"/>
    <property type="match status" value="1"/>
</dbReference>
<dbReference type="RefSeq" id="WP_407051730.1">
    <property type="nucleotide sequence ID" value="NZ_CP158568.1"/>
</dbReference>
<dbReference type="GO" id="GO:0003677">
    <property type="term" value="F:DNA binding"/>
    <property type="evidence" value="ECO:0007669"/>
    <property type="project" value="InterPro"/>
</dbReference>
<organism evidence="1">
    <name type="scientific">Methyloraptor flagellatus</name>
    <dbReference type="NCBI Taxonomy" id="3162530"/>
    <lineage>
        <taxon>Bacteria</taxon>
        <taxon>Pseudomonadati</taxon>
        <taxon>Pseudomonadota</taxon>
        <taxon>Alphaproteobacteria</taxon>
        <taxon>Hyphomicrobiales</taxon>
        <taxon>Ancalomicrobiaceae</taxon>
        <taxon>Methyloraptor</taxon>
    </lineage>
</organism>
<dbReference type="InterPro" id="IPR036768">
    <property type="entry name" value="PolIII_chi_sf"/>
</dbReference>
<dbReference type="KEGG" id="mflg:ABS361_10720"/>
<dbReference type="GO" id="GO:0003887">
    <property type="term" value="F:DNA-directed DNA polymerase activity"/>
    <property type="evidence" value="ECO:0007669"/>
    <property type="project" value="UniProtKB-EC"/>
</dbReference>
<dbReference type="PANTHER" id="PTHR38767:SF1">
    <property type="entry name" value="DNA POLYMERASE III SUBUNIT CHI"/>
    <property type="match status" value="1"/>
</dbReference>
<name>A0AAU7XEX1_9HYPH</name>
<gene>
    <name evidence="1" type="ORF">ABS361_10720</name>
</gene>
<evidence type="ECO:0000313" key="1">
    <source>
        <dbReference type="EMBL" id="XBY46637.1"/>
    </source>
</evidence>
<dbReference type="SUPFAM" id="SSF102400">
    <property type="entry name" value="DNA polymerase III chi subunit"/>
    <property type="match status" value="1"/>
</dbReference>
<dbReference type="NCBIfam" id="NF004347">
    <property type="entry name" value="PRK05728.1-4"/>
    <property type="match status" value="1"/>
</dbReference>
<dbReference type="GO" id="GO:0032298">
    <property type="term" value="P:positive regulation of DNA-templated DNA replication initiation"/>
    <property type="evidence" value="ECO:0007669"/>
    <property type="project" value="TreeGrafter"/>
</dbReference>
<dbReference type="EMBL" id="CP158568">
    <property type="protein sequence ID" value="XBY46637.1"/>
    <property type="molecule type" value="Genomic_DNA"/>
</dbReference>
<dbReference type="InterPro" id="IPR007459">
    <property type="entry name" value="DNA_pol3_chi"/>
</dbReference>
<dbReference type="GO" id="GO:0006260">
    <property type="term" value="P:DNA replication"/>
    <property type="evidence" value="ECO:0007669"/>
    <property type="project" value="InterPro"/>
</dbReference>